<organism evidence="6 7">
    <name type="scientific">Xanthobacter aminoxidans</name>
    <dbReference type="NCBI Taxonomy" id="186280"/>
    <lineage>
        <taxon>Bacteria</taxon>
        <taxon>Pseudomonadati</taxon>
        <taxon>Pseudomonadota</taxon>
        <taxon>Alphaproteobacteria</taxon>
        <taxon>Hyphomicrobiales</taxon>
        <taxon>Xanthobacteraceae</taxon>
        <taxon>Xanthobacter</taxon>
    </lineage>
</organism>
<dbReference type="InterPro" id="IPR050315">
    <property type="entry name" value="FAD-oxidoreductase_2"/>
</dbReference>
<evidence type="ECO:0000256" key="4">
    <source>
        <dbReference type="ARBA" id="ARBA00023002"/>
    </source>
</evidence>
<keyword evidence="4" id="KW-0560">Oxidoreductase</keyword>
<dbReference type="InterPro" id="IPR027477">
    <property type="entry name" value="Succ_DH/fumarate_Rdtase_cat_sf"/>
</dbReference>
<evidence type="ECO:0000259" key="5">
    <source>
        <dbReference type="Pfam" id="PF00890"/>
    </source>
</evidence>
<dbReference type="PRINTS" id="PR00411">
    <property type="entry name" value="PNDRDTASEI"/>
</dbReference>
<feature type="domain" description="FAD-dependent oxidoreductase 2 FAD-binding" evidence="5">
    <location>
        <begin position="17"/>
        <end position="551"/>
    </location>
</feature>
<keyword evidence="7" id="KW-1185">Reference proteome</keyword>
<gene>
    <name evidence="6" type="ORF">V5F30_16305</name>
</gene>
<evidence type="ECO:0000256" key="1">
    <source>
        <dbReference type="ARBA" id="ARBA00001974"/>
    </source>
</evidence>
<keyword evidence="2" id="KW-0285">Flavoprotein</keyword>
<protein>
    <submittedName>
        <fullName evidence="6">FAD-dependent oxidoreductase</fullName>
    </submittedName>
</protein>
<name>A0ABW6ZJ98_9HYPH</name>
<reference evidence="6 7" key="1">
    <citation type="submission" date="2024-02" db="EMBL/GenBank/DDBJ databases">
        <title>Expansion and revision of Xanthobacter and proposal of Roseixanthobacter gen. nov.</title>
        <authorList>
            <person name="Soltysiak M.P.M."/>
            <person name="Jalihal A."/>
            <person name="Ory A."/>
            <person name="Chrisophersen C."/>
            <person name="Lee A.D."/>
            <person name="Boulton J."/>
            <person name="Springer M."/>
        </authorList>
    </citation>
    <scope>NUCLEOTIDE SEQUENCE [LARGE SCALE GENOMIC DNA]</scope>
    <source>
        <strain evidence="6 7">CB5</strain>
    </source>
</reference>
<keyword evidence="3" id="KW-0274">FAD</keyword>
<sequence>MRSEDQSGPAAASEAYDVVVIGAGAAGLAAAATAAARGLSVAVVESSPFVGGTSAISGGMVWAPGNDKSPQLNDSPDAVRRYLGATVPGDAGREAREAFLARAGEAVAFLERNTAVRLRPVASYPDYYPDTPGATAGGRVLEPVPFDARRLGQAFALLRPPLPEFTLFGGMMVSRADIPHFRKVGRSLKSTLRVARLMAAYALQRLSAPRGTTLYLGNALMAALLRSVLDRKVTLLLATAAVALERDENGRVCGVTVEKNGARRVLRARRGVCLASGGCSRDDALRAAHLPATAGRLTATVASGAPAGGVRLALEAGARLAEPAGNNAFWVPASRFRRADGSEAVFPHTVTDRGKPGLIAVDATGRRFVNEALSYHEFVLAMLRAGNRAVPAFLICDKHFLWTYGLGRIRPFALSVQAELDSGYLKTGATIEALAERIGVPPDVLAATVTRFNAHAREGKDPEFGRGGDIYQRHFGDADIKPNPNVAPITAAPFYAVAVHPADLGMSLGLATDAGARVLDASGTAIPGLYACGNDMNSIMNGAYPGPGITLGPAITFGYVAATNLAAA</sequence>
<dbReference type="Proteomes" id="UP001604043">
    <property type="component" value="Unassembled WGS sequence"/>
</dbReference>
<dbReference type="SUPFAM" id="SSF56425">
    <property type="entry name" value="Succinate dehydrogenase/fumarate reductase flavoprotein, catalytic domain"/>
    <property type="match status" value="1"/>
</dbReference>
<comment type="caution">
    <text evidence="6">The sequence shown here is derived from an EMBL/GenBank/DDBJ whole genome shotgun (WGS) entry which is preliminary data.</text>
</comment>
<dbReference type="EMBL" id="JBAFUR010000004">
    <property type="protein sequence ID" value="MFG1253775.1"/>
    <property type="molecule type" value="Genomic_DNA"/>
</dbReference>
<evidence type="ECO:0000256" key="2">
    <source>
        <dbReference type="ARBA" id="ARBA00022630"/>
    </source>
</evidence>
<dbReference type="InterPro" id="IPR003953">
    <property type="entry name" value="FAD-dep_OxRdtase_2_FAD-bd"/>
</dbReference>
<evidence type="ECO:0000313" key="7">
    <source>
        <dbReference type="Proteomes" id="UP001604043"/>
    </source>
</evidence>
<dbReference type="PANTHER" id="PTHR43400:SF10">
    <property type="entry name" value="3-OXOSTEROID 1-DEHYDROGENASE"/>
    <property type="match status" value="1"/>
</dbReference>
<dbReference type="SUPFAM" id="SSF51905">
    <property type="entry name" value="FAD/NAD(P)-binding domain"/>
    <property type="match status" value="1"/>
</dbReference>
<evidence type="ECO:0000256" key="3">
    <source>
        <dbReference type="ARBA" id="ARBA00022827"/>
    </source>
</evidence>
<dbReference type="PANTHER" id="PTHR43400">
    <property type="entry name" value="FUMARATE REDUCTASE"/>
    <property type="match status" value="1"/>
</dbReference>
<accession>A0ABW6ZJ98</accession>
<dbReference type="RefSeq" id="WP_394009725.1">
    <property type="nucleotide sequence ID" value="NZ_JBAFUR010000004.1"/>
</dbReference>
<comment type="cofactor">
    <cofactor evidence="1">
        <name>FAD</name>
        <dbReference type="ChEBI" id="CHEBI:57692"/>
    </cofactor>
</comment>
<dbReference type="Pfam" id="PF00890">
    <property type="entry name" value="FAD_binding_2"/>
    <property type="match status" value="1"/>
</dbReference>
<proteinExistence type="predicted"/>
<dbReference type="Gene3D" id="3.50.50.60">
    <property type="entry name" value="FAD/NAD(P)-binding domain"/>
    <property type="match status" value="2"/>
</dbReference>
<evidence type="ECO:0000313" key="6">
    <source>
        <dbReference type="EMBL" id="MFG1253775.1"/>
    </source>
</evidence>
<dbReference type="InterPro" id="IPR036188">
    <property type="entry name" value="FAD/NAD-bd_sf"/>
</dbReference>